<comment type="function">
    <text evidence="6">May have a photoreceptor function.</text>
</comment>
<organism evidence="8 9">
    <name type="scientific">Pseudopedobacter beijingensis</name>
    <dbReference type="NCBI Taxonomy" id="1207056"/>
    <lineage>
        <taxon>Bacteria</taxon>
        <taxon>Pseudomonadati</taxon>
        <taxon>Bacteroidota</taxon>
        <taxon>Sphingobacteriia</taxon>
        <taxon>Sphingobacteriales</taxon>
        <taxon>Sphingobacteriaceae</taxon>
        <taxon>Pseudopedobacter</taxon>
    </lineage>
</organism>
<evidence type="ECO:0000256" key="5">
    <source>
        <dbReference type="ARBA" id="ARBA00022991"/>
    </source>
</evidence>
<dbReference type="Pfam" id="PF00875">
    <property type="entry name" value="DNA_photolyase"/>
    <property type="match status" value="1"/>
</dbReference>
<keyword evidence="5 6" id="KW-0157">Chromophore</keyword>
<proteinExistence type="inferred from homology"/>
<keyword evidence="9" id="KW-1185">Reference proteome</keyword>
<dbReference type="NCBIfam" id="TIGR02765">
    <property type="entry name" value="crypto_DASH"/>
    <property type="match status" value="1"/>
</dbReference>
<dbReference type="InterPro" id="IPR006050">
    <property type="entry name" value="DNA_photolyase_N"/>
</dbReference>
<dbReference type="InterPro" id="IPR014729">
    <property type="entry name" value="Rossmann-like_a/b/a_fold"/>
</dbReference>
<comment type="similarity">
    <text evidence="1 6">Belongs to the DNA photolyase class-1 family.</text>
</comment>
<dbReference type="SUPFAM" id="SSF52425">
    <property type="entry name" value="Cryptochrome/photolyase, N-terminal domain"/>
    <property type="match status" value="1"/>
</dbReference>
<evidence type="ECO:0000313" key="8">
    <source>
        <dbReference type="EMBL" id="MFD1628544.1"/>
    </source>
</evidence>
<dbReference type="InterPro" id="IPR036134">
    <property type="entry name" value="Crypto/Photolyase_FAD-like_sf"/>
</dbReference>
<dbReference type="SUPFAM" id="SSF48173">
    <property type="entry name" value="Cryptochrome/photolyase FAD-binding domain"/>
    <property type="match status" value="1"/>
</dbReference>
<dbReference type="InterPro" id="IPR036155">
    <property type="entry name" value="Crypto/Photolyase_N_sf"/>
</dbReference>
<evidence type="ECO:0000256" key="6">
    <source>
        <dbReference type="RuleBase" id="RU367151"/>
    </source>
</evidence>
<accession>A0ABW4I8B4</accession>
<name>A0ABW4I8B4_9SPHI</name>
<dbReference type="PANTHER" id="PTHR11455">
    <property type="entry name" value="CRYPTOCHROME"/>
    <property type="match status" value="1"/>
</dbReference>
<dbReference type="Proteomes" id="UP001597118">
    <property type="component" value="Unassembled WGS sequence"/>
</dbReference>
<dbReference type="Gene3D" id="1.25.40.80">
    <property type="match status" value="1"/>
</dbReference>
<protein>
    <recommendedName>
        <fullName evidence="2 6">Cryptochrome DASH</fullName>
    </recommendedName>
</protein>
<comment type="cofactor">
    <cofactor evidence="6">
        <name>FAD</name>
        <dbReference type="ChEBI" id="CHEBI:57692"/>
    </cofactor>
    <text evidence="6">Binds 1 FAD per subunit.</text>
</comment>
<dbReference type="PANTHER" id="PTHR11455:SF22">
    <property type="entry name" value="CRYPTOCHROME DASH"/>
    <property type="match status" value="1"/>
</dbReference>
<evidence type="ECO:0000256" key="3">
    <source>
        <dbReference type="ARBA" id="ARBA00022630"/>
    </source>
</evidence>
<evidence type="ECO:0000256" key="2">
    <source>
        <dbReference type="ARBA" id="ARBA00017881"/>
    </source>
</evidence>
<sequence>MASKTILVWFRNDLRIHDNEILIEATLKSSQIIPVYIFDPRYYTETPFGTKKTGVLRAKFTIESVSDLRSSLKNLGADLLVFKGIPEEILPELVKQYKVDEVYHHREVASEETDISSAVEDALWKQQINLKHFIGHTLYHKEDLPFPIKDIPDLFAKFRKKVEREGEIRELFATPDRINIPQGLTETQIPNLADLGFTDDMVESQEEAMKGGETEGLKRLNNYLWKTEDLRNYKQKRNLLTGFNYSSQLSPWLSLGCISPREVYWELKKYERERGAADSISLMINELLFRDFFRFMFKKHSTAYFIDNEAELVLNEAQTELYQKWCNGNTGVEIIDANMHELNQTGFIANKGRQLVASYFIYQLNLPWVYGAAYFEEKLIDYAPASNWGNWSLFAGIGTPQKEIKPILDIEKQSKESDPRGEYIKTWLTELTELS</sequence>
<dbReference type="InterPro" id="IPR002081">
    <property type="entry name" value="Cryptochrome/DNA_photolyase_1"/>
</dbReference>
<dbReference type="Gene3D" id="3.40.50.620">
    <property type="entry name" value="HUPs"/>
    <property type="match status" value="1"/>
</dbReference>
<evidence type="ECO:0000256" key="4">
    <source>
        <dbReference type="ARBA" id="ARBA00022827"/>
    </source>
</evidence>
<dbReference type="EMBL" id="JBHUDG010000002">
    <property type="protein sequence ID" value="MFD1628544.1"/>
    <property type="molecule type" value="Genomic_DNA"/>
</dbReference>
<gene>
    <name evidence="8" type="ORF">ACFSAH_01575</name>
</gene>
<evidence type="ECO:0000259" key="7">
    <source>
        <dbReference type="PROSITE" id="PS51645"/>
    </source>
</evidence>
<keyword evidence="4 6" id="KW-0274">FAD</keyword>
<reference evidence="9" key="1">
    <citation type="journal article" date="2019" name="Int. J. Syst. Evol. Microbiol.">
        <title>The Global Catalogue of Microorganisms (GCM) 10K type strain sequencing project: providing services to taxonomists for standard genome sequencing and annotation.</title>
        <authorList>
            <consortium name="The Broad Institute Genomics Platform"/>
            <consortium name="The Broad Institute Genome Sequencing Center for Infectious Disease"/>
            <person name="Wu L."/>
            <person name="Ma J."/>
        </authorList>
    </citation>
    <scope>NUCLEOTIDE SEQUENCE [LARGE SCALE GENOMIC DNA]</scope>
    <source>
        <strain evidence="9">CCUG 53762</strain>
    </source>
</reference>
<comment type="caution">
    <text evidence="8">The sequence shown here is derived from an EMBL/GenBank/DDBJ whole genome shotgun (WGS) entry which is preliminary data.</text>
</comment>
<dbReference type="RefSeq" id="WP_379660928.1">
    <property type="nucleotide sequence ID" value="NZ_JBHUDG010000002.1"/>
</dbReference>
<dbReference type="Pfam" id="PF03441">
    <property type="entry name" value="FAD_binding_7"/>
    <property type="match status" value="1"/>
</dbReference>
<dbReference type="InterPro" id="IPR014133">
    <property type="entry name" value="Cry_DASH"/>
</dbReference>
<dbReference type="InterPro" id="IPR005101">
    <property type="entry name" value="Cryptochr/Photolyase_FAD-bd"/>
</dbReference>
<evidence type="ECO:0000256" key="1">
    <source>
        <dbReference type="ARBA" id="ARBA00005862"/>
    </source>
</evidence>
<dbReference type="PROSITE" id="PS51645">
    <property type="entry name" value="PHR_CRY_ALPHA_BETA"/>
    <property type="match status" value="1"/>
</dbReference>
<dbReference type="Gene3D" id="1.10.579.10">
    <property type="entry name" value="DNA Cyclobutane Dipyrimidine Photolyase, subunit A, domain 3"/>
    <property type="match status" value="1"/>
</dbReference>
<evidence type="ECO:0000313" key="9">
    <source>
        <dbReference type="Proteomes" id="UP001597118"/>
    </source>
</evidence>
<dbReference type="PRINTS" id="PR00147">
    <property type="entry name" value="DNAPHOTLYASE"/>
</dbReference>
<keyword evidence="3 6" id="KW-0285">Flavoprotein</keyword>
<comment type="cofactor">
    <cofactor evidence="6">
        <name>(6R)-5,10-methylene-5,6,7,8-tetrahydrofolate</name>
        <dbReference type="ChEBI" id="CHEBI:15636"/>
    </cofactor>
    <text evidence="6">Binds 1 5,10-methenyltetrahydrofolate (MTHF) per subunit.</text>
</comment>
<feature type="domain" description="Photolyase/cryptochrome alpha/beta" evidence="7">
    <location>
        <begin position="4"/>
        <end position="138"/>
    </location>
</feature>